<evidence type="ECO:0000313" key="2">
    <source>
        <dbReference type="EMBL" id="MBW0474534.1"/>
    </source>
</evidence>
<accession>A0A9Q3GPN7</accession>
<feature type="region of interest" description="Disordered" evidence="1">
    <location>
        <begin position="223"/>
        <end position="262"/>
    </location>
</feature>
<feature type="compositionally biased region" description="Acidic residues" evidence="1">
    <location>
        <begin position="252"/>
        <end position="262"/>
    </location>
</feature>
<comment type="caution">
    <text evidence="2">The sequence shown here is derived from an EMBL/GenBank/DDBJ whole genome shotgun (WGS) entry which is preliminary data.</text>
</comment>
<name>A0A9Q3GPN7_9BASI</name>
<sequence>MGISTWAQNLLEPANSLYNEACCISALKTFRELSVGVTYQFMNINLQYVNDFDLLEKAYDHDVHFYMEGIFCKEQKQTIKHRFDNQRKALQESHMRFSISQYFPKRYIRIVKPIQAHRNEEYSQEKEVYIARELPFRSGSANRFMRNIDKIIKKTYHEEGRRDQHCHQIHIKNPPTTDFPKAPKGFPIDFYDVFSPEQDSEDESIGDNDMDYGKSIILESSYEYESNNDSENTQYNSKPAKDRKGKQKANEEDFEADNMELDEEYGRAKLAGGLTEEEWNAWQ</sequence>
<evidence type="ECO:0000256" key="1">
    <source>
        <dbReference type="SAM" id="MobiDB-lite"/>
    </source>
</evidence>
<protein>
    <submittedName>
        <fullName evidence="2">Uncharacterized protein</fullName>
    </submittedName>
</protein>
<dbReference type="Proteomes" id="UP000765509">
    <property type="component" value="Unassembled WGS sequence"/>
</dbReference>
<proteinExistence type="predicted"/>
<gene>
    <name evidence="2" type="ORF">O181_014249</name>
</gene>
<feature type="compositionally biased region" description="Low complexity" evidence="1">
    <location>
        <begin position="223"/>
        <end position="232"/>
    </location>
</feature>
<keyword evidence="3" id="KW-1185">Reference proteome</keyword>
<dbReference type="AlphaFoldDB" id="A0A9Q3GPN7"/>
<reference evidence="2" key="1">
    <citation type="submission" date="2021-03" db="EMBL/GenBank/DDBJ databases">
        <title>Draft genome sequence of rust myrtle Austropuccinia psidii MF-1, a brazilian biotype.</title>
        <authorList>
            <person name="Quecine M.C."/>
            <person name="Pachon D.M.R."/>
            <person name="Bonatelli M.L."/>
            <person name="Correr F.H."/>
            <person name="Franceschini L.M."/>
            <person name="Leite T.F."/>
            <person name="Margarido G.R.A."/>
            <person name="Almeida C.A."/>
            <person name="Ferrarezi J.A."/>
            <person name="Labate C.A."/>
        </authorList>
    </citation>
    <scope>NUCLEOTIDE SEQUENCE</scope>
    <source>
        <strain evidence="2">MF-1</strain>
    </source>
</reference>
<evidence type="ECO:0000313" key="3">
    <source>
        <dbReference type="Proteomes" id="UP000765509"/>
    </source>
</evidence>
<dbReference type="EMBL" id="AVOT02003768">
    <property type="protein sequence ID" value="MBW0474534.1"/>
    <property type="molecule type" value="Genomic_DNA"/>
</dbReference>
<organism evidence="2 3">
    <name type="scientific">Austropuccinia psidii MF-1</name>
    <dbReference type="NCBI Taxonomy" id="1389203"/>
    <lineage>
        <taxon>Eukaryota</taxon>
        <taxon>Fungi</taxon>
        <taxon>Dikarya</taxon>
        <taxon>Basidiomycota</taxon>
        <taxon>Pucciniomycotina</taxon>
        <taxon>Pucciniomycetes</taxon>
        <taxon>Pucciniales</taxon>
        <taxon>Sphaerophragmiaceae</taxon>
        <taxon>Austropuccinia</taxon>
    </lineage>
</organism>